<evidence type="ECO:0000256" key="1">
    <source>
        <dbReference type="ARBA" id="ARBA00004370"/>
    </source>
</evidence>
<dbReference type="PRINTS" id="PR00260">
    <property type="entry name" value="CHEMTRNSDUCR"/>
</dbReference>
<dbReference type="CDD" id="cd06225">
    <property type="entry name" value="HAMP"/>
    <property type="match status" value="1"/>
</dbReference>
<dbReference type="InterPro" id="IPR003660">
    <property type="entry name" value="HAMP_dom"/>
</dbReference>
<feature type="coiled-coil region" evidence="5">
    <location>
        <begin position="590"/>
        <end position="617"/>
    </location>
</feature>
<sequence>MFKNLKLAGKIGLGFSLVLAIAMAVGAVSIVSMSGVRTQNHVLAQTNVPEWSLSGIIERHQRQAGYYNLGYSLNLQPEWLEKGRKEMAMARAAMQKGLSGLKDTSGSGDADSFGKVLREISGSMDAYEVSVEKTQQSVERTKAAREALIKAAQSFSESIGAYLKEQQSAMLRQITANDSAGELKIRQDRIERGMAILMAGEDIRADAWEAQATSNSTALEACGIQTGKVIQLTDELRQVTRQEANLKQLATVTAAAEVFRKAVGDILAEQKAVAPLIQERIVTYSGVLDRASDRAALAEKSTTAMASEALASLDAAISTTSIGLGAALLLGILVTVVITRAITGPVQKGVTFAQAMAEGDFTTNLAIEQKDEIGVLARALNDMVEKLREVVADVQSATENVASGSEELSASAQHLSQGASEQAAGVEEISSSMQEMTANVRQNMDSAQKTRQIALKAASDAEQGGEAVNKAVMAMKNIAEKISIIQEIARQTNLLALNAAIEAARAGEHGKGFAVVAAEVRKLAERSGAAAAEIGELSGTSVAVAEEVGVMFSRLIPDIKRTAGLVEEIAASGVEQNAGAEQISKAVSQLDQVVQQNASASEEMASTSEELAGQSEQLQATIAFFRVSRGHPTGRTSKSIAGSSAGSGARPAVTSGQTYERL</sequence>
<keyword evidence="4" id="KW-0807">Transducer</keyword>
<dbReference type="EMBL" id="JAAGRQ010000016">
    <property type="protein sequence ID" value="NDY56262.1"/>
    <property type="molecule type" value="Genomic_DNA"/>
</dbReference>
<feature type="region of interest" description="Disordered" evidence="6">
    <location>
        <begin position="630"/>
        <end position="662"/>
    </location>
</feature>
<dbReference type="PROSITE" id="PS50111">
    <property type="entry name" value="CHEMOTAXIS_TRANSDUC_2"/>
    <property type="match status" value="1"/>
</dbReference>
<dbReference type="SUPFAM" id="SSF58104">
    <property type="entry name" value="Methyl-accepting chemotaxis protein (MCP) signaling domain"/>
    <property type="match status" value="1"/>
</dbReference>
<evidence type="ECO:0000256" key="2">
    <source>
        <dbReference type="ARBA" id="ARBA00022500"/>
    </source>
</evidence>
<feature type="compositionally biased region" description="Polar residues" evidence="6">
    <location>
        <begin position="402"/>
        <end position="420"/>
    </location>
</feature>
<feature type="domain" description="HAMP" evidence="8">
    <location>
        <begin position="340"/>
        <end position="392"/>
    </location>
</feature>
<keyword evidence="5" id="KW-0175">Coiled coil</keyword>
<feature type="domain" description="Methyl-accepting transducer" evidence="7">
    <location>
        <begin position="397"/>
        <end position="612"/>
    </location>
</feature>
<reference evidence="9 10" key="1">
    <citation type="submission" date="2020-02" db="EMBL/GenBank/DDBJ databases">
        <title>Comparative genomics of sulfur disproportionating microorganisms.</title>
        <authorList>
            <person name="Ward L.M."/>
            <person name="Bertran E."/>
            <person name="Johnston D.T."/>
        </authorList>
    </citation>
    <scope>NUCLEOTIDE SEQUENCE [LARGE SCALE GENOMIC DNA]</scope>
    <source>
        <strain evidence="9 10">DSM 3696</strain>
    </source>
</reference>
<dbReference type="Proteomes" id="UP000469724">
    <property type="component" value="Unassembled WGS sequence"/>
</dbReference>
<dbReference type="GO" id="GO:0007165">
    <property type="term" value="P:signal transduction"/>
    <property type="evidence" value="ECO:0007669"/>
    <property type="project" value="UniProtKB-KW"/>
</dbReference>
<dbReference type="PANTHER" id="PTHR43531">
    <property type="entry name" value="PROTEIN ICFG"/>
    <property type="match status" value="1"/>
</dbReference>
<comment type="caution">
    <text evidence="9">The sequence shown here is derived from an EMBL/GenBank/DDBJ whole genome shotgun (WGS) entry which is preliminary data.</text>
</comment>
<feature type="region of interest" description="Disordered" evidence="6">
    <location>
        <begin position="402"/>
        <end position="429"/>
    </location>
</feature>
<dbReference type="GO" id="GO:0005886">
    <property type="term" value="C:plasma membrane"/>
    <property type="evidence" value="ECO:0007669"/>
    <property type="project" value="TreeGrafter"/>
</dbReference>
<dbReference type="InterPro" id="IPR004090">
    <property type="entry name" value="Chemotax_Me-accpt_rcpt"/>
</dbReference>
<dbReference type="PANTHER" id="PTHR43531:SF11">
    <property type="entry name" value="METHYL-ACCEPTING CHEMOTAXIS PROTEIN 3"/>
    <property type="match status" value="1"/>
</dbReference>
<accession>A0A7K3NJ85</accession>
<gene>
    <name evidence="9" type="ORF">G3N56_05815</name>
</gene>
<evidence type="ECO:0000256" key="4">
    <source>
        <dbReference type="PROSITE-ProRule" id="PRU00284"/>
    </source>
</evidence>
<evidence type="ECO:0000259" key="8">
    <source>
        <dbReference type="PROSITE" id="PS50885"/>
    </source>
</evidence>
<organism evidence="9 10">
    <name type="scientific">Desulfolutivibrio sulfodismutans</name>
    <dbReference type="NCBI Taxonomy" id="63561"/>
    <lineage>
        <taxon>Bacteria</taxon>
        <taxon>Pseudomonadati</taxon>
        <taxon>Thermodesulfobacteriota</taxon>
        <taxon>Desulfovibrionia</taxon>
        <taxon>Desulfovibrionales</taxon>
        <taxon>Desulfovibrionaceae</taxon>
        <taxon>Desulfolutivibrio</taxon>
    </lineage>
</organism>
<dbReference type="GO" id="GO:0006935">
    <property type="term" value="P:chemotaxis"/>
    <property type="evidence" value="ECO:0007669"/>
    <property type="project" value="UniProtKB-KW"/>
</dbReference>
<dbReference type="AlphaFoldDB" id="A0A7K3NJ85"/>
<evidence type="ECO:0000256" key="6">
    <source>
        <dbReference type="SAM" id="MobiDB-lite"/>
    </source>
</evidence>
<dbReference type="Pfam" id="PF00015">
    <property type="entry name" value="MCPsignal"/>
    <property type="match status" value="1"/>
</dbReference>
<dbReference type="GO" id="GO:0004888">
    <property type="term" value="F:transmembrane signaling receptor activity"/>
    <property type="evidence" value="ECO:0007669"/>
    <property type="project" value="InterPro"/>
</dbReference>
<keyword evidence="10" id="KW-1185">Reference proteome</keyword>
<protein>
    <submittedName>
        <fullName evidence="9">HAMP domain-containing protein</fullName>
    </submittedName>
</protein>
<evidence type="ECO:0000313" key="9">
    <source>
        <dbReference type="EMBL" id="NDY56262.1"/>
    </source>
</evidence>
<dbReference type="SMART" id="SM00304">
    <property type="entry name" value="HAMP"/>
    <property type="match status" value="1"/>
</dbReference>
<dbReference type="InterPro" id="IPR051310">
    <property type="entry name" value="MCP_chemotaxis"/>
</dbReference>
<evidence type="ECO:0000256" key="3">
    <source>
        <dbReference type="ARBA" id="ARBA00029447"/>
    </source>
</evidence>
<proteinExistence type="inferred from homology"/>
<dbReference type="InterPro" id="IPR004089">
    <property type="entry name" value="MCPsignal_dom"/>
</dbReference>
<dbReference type="SMART" id="SM00283">
    <property type="entry name" value="MA"/>
    <property type="match status" value="1"/>
</dbReference>
<dbReference type="RefSeq" id="WP_163301312.1">
    <property type="nucleotide sequence ID" value="NZ_JAAGRQ010000016.1"/>
</dbReference>
<dbReference type="Pfam" id="PF00672">
    <property type="entry name" value="HAMP"/>
    <property type="match status" value="1"/>
</dbReference>
<evidence type="ECO:0000256" key="5">
    <source>
        <dbReference type="SAM" id="Coils"/>
    </source>
</evidence>
<comment type="similarity">
    <text evidence="3">Belongs to the methyl-accepting chemotaxis (MCP) protein family.</text>
</comment>
<keyword evidence="2" id="KW-0145">Chemotaxis</keyword>
<evidence type="ECO:0000259" key="7">
    <source>
        <dbReference type="PROSITE" id="PS50111"/>
    </source>
</evidence>
<dbReference type="PROSITE" id="PS50885">
    <property type="entry name" value="HAMP"/>
    <property type="match status" value="1"/>
</dbReference>
<evidence type="ECO:0000313" key="10">
    <source>
        <dbReference type="Proteomes" id="UP000469724"/>
    </source>
</evidence>
<name>A0A7K3NJ85_9BACT</name>
<comment type="subcellular location">
    <subcellularLocation>
        <location evidence="1">Membrane</location>
    </subcellularLocation>
</comment>
<dbReference type="Gene3D" id="1.10.287.950">
    <property type="entry name" value="Methyl-accepting chemotaxis protein"/>
    <property type="match status" value="1"/>
</dbReference>
<dbReference type="FunFam" id="1.10.287.950:FF:000001">
    <property type="entry name" value="Methyl-accepting chemotaxis sensory transducer"/>
    <property type="match status" value="1"/>
</dbReference>